<keyword evidence="2" id="KW-1185">Reference proteome</keyword>
<sequence>MSVFLLLDRGRTSPDLSFEWEWTHPWSPAPGTSIHFDSADAPMYLIATVESVDHTLFPDGHDAMLFLRAAENLGCRDHDPTVIARNLDALPGITNVHVDRGGTAPHLRGGTNH</sequence>
<reference evidence="1 2" key="1">
    <citation type="submission" date="2023-05" db="EMBL/GenBank/DDBJ databases">
        <title>Draft genome sequence of Streptomyces sp. B-S-A12 isolated from a cave soil in Thailand.</title>
        <authorList>
            <person name="Chamroensaksri N."/>
            <person name="Muangham S."/>
        </authorList>
    </citation>
    <scope>NUCLEOTIDE SEQUENCE [LARGE SCALE GENOMIC DNA]</scope>
    <source>
        <strain evidence="1 2">B-S-A12</strain>
    </source>
</reference>
<evidence type="ECO:0000313" key="2">
    <source>
        <dbReference type="Proteomes" id="UP001237105"/>
    </source>
</evidence>
<proteinExistence type="predicted"/>
<comment type="caution">
    <text evidence="1">The sequence shown here is derived from an EMBL/GenBank/DDBJ whole genome shotgun (WGS) entry which is preliminary data.</text>
</comment>
<dbReference type="RefSeq" id="WP_282535698.1">
    <property type="nucleotide sequence ID" value="NZ_JASCIS010000013.1"/>
</dbReference>
<accession>A0ABT6SW31</accession>
<gene>
    <name evidence="1" type="ORF">QIT00_14765</name>
</gene>
<protein>
    <submittedName>
        <fullName evidence="1">Uncharacterized protein</fullName>
    </submittedName>
</protein>
<name>A0ABT6SW31_9ACTN</name>
<dbReference type="EMBL" id="JASCIS010000013">
    <property type="protein sequence ID" value="MDI3419808.1"/>
    <property type="molecule type" value="Genomic_DNA"/>
</dbReference>
<organism evidence="1 2">
    <name type="scientific">Streptomyces luteolus</name>
    <dbReference type="NCBI Taxonomy" id="3043615"/>
    <lineage>
        <taxon>Bacteria</taxon>
        <taxon>Bacillati</taxon>
        <taxon>Actinomycetota</taxon>
        <taxon>Actinomycetes</taxon>
        <taxon>Kitasatosporales</taxon>
        <taxon>Streptomycetaceae</taxon>
        <taxon>Streptomyces</taxon>
    </lineage>
</organism>
<evidence type="ECO:0000313" key="1">
    <source>
        <dbReference type="EMBL" id="MDI3419808.1"/>
    </source>
</evidence>
<dbReference type="Proteomes" id="UP001237105">
    <property type="component" value="Unassembled WGS sequence"/>
</dbReference>